<dbReference type="AlphaFoldDB" id="A0A078B9K1"/>
<reference evidence="3 4" key="1">
    <citation type="submission" date="2014-06" db="EMBL/GenBank/DDBJ databases">
        <authorList>
            <person name="Swart Estienne"/>
        </authorList>
    </citation>
    <scope>NUCLEOTIDE SEQUENCE [LARGE SCALE GENOMIC DNA]</scope>
    <source>
        <strain evidence="3 4">130c</strain>
    </source>
</reference>
<dbReference type="OrthoDB" id="10685246at2759"/>
<keyword evidence="1" id="KW-0175">Coiled coil</keyword>
<feature type="compositionally biased region" description="Basic and acidic residues" evidence="2">
    <location>
        <begin position="51"/>
        <end position="60"/>
    </location>
</feature>
<evidence type="ECO:0000313" key="4">
    <source>
        <dbReference type="Proteomes" id="UP000039865"/>
    </source>
</evidence>
<protein>
    <submittedName>
        <fullName evidence="3">Uncharacterized protein</fullName>
    </submittedName>
</protein>
<sequence>MGIRSQMNDTAVCKLQGAKTQTSSKYLLSNLNCNTVETASKSSGSCTSLHRGNEYGKQQDADTSQQININQIKQIHRQSFYQNLKQQSQNQSSFTNINFLHAQPLLESQNNDNEVLYEHETPKYQQQIAQGEQIEKLKQNLFNEINRQIVYHQNENRCSFNGGSIGQIHKINNRNLHSLNGNSSSGNRQIKKGCGRQKLSVYERQLLWDQSRKNKIQQLRETINMSEVQDCTFKPQLISHIVSRQTENDEVDYSNQQNAIQSITFNSNNAYDQFNHQAISNQDLNRSGIQSNQKTSKRSITRCKSSQKDSSVIEEQQLRFIEKHINRLSLAKLQKEMYYQQIDQQPGSGVHWKNKLTQPSAPNITGLSNNNSRRQSKLSLFMNQESATIQPRIDSQDKENIVDNYSTLNRKLQSTSQKRIKSLKRAISPQNSSYQSAQKRHNHYPNTSIVDKVLAGSNQKLKFYQDKVQNNAETIVDELEKAGVYHRSISTLSQSKQTQGSVVQILNNNGESFVNQYESNLGQGTLTPKPIQPIYNSQSSCCYTKQYMQIQSQQKELEDRMKRFKQKISHKQEEVVNSKIIGIIHQHIQSLDI</sequence>
<name>A0A078B9K1_STYLE</name>
<dbReference type="Proteomes" id="UP000039865">
    <property type="component" value="Unassembled WGS sequence"/>
</dbReference>
<feature type="compositionally biased region" description="Polar residues" evidence="2">
    <location>
        <begin position="279"/>
        <end position="294"/>
    </location>
</feature>
<proteinExistence type="predicted"/>
<dbReference type="InParanoid" id="A0A078B9K1"/>
<organism evidence="3 4">
    <name type="scientific">Stylonychia lemnae</name>
    <name type="common">Ciliate</name>
    <dbReference type="NCBI Taxonomy" id="5949"/>
    <lineage>
        <taxon>Eukaryota</taxon>
        <taxon>Sar</taxon>
        <taxon>Alveolata</taxon>
        <taxon>Ciliophora</taxon>
        <taxon>Intramacronucleata</taxon>
        <taxon>Spirotrichea</taxon>
        <taxon>Stichotrichia</taxon>
        <taxon>Sporadotrichida</taxon>
        <taxon>Oxytrichidae</taxon>
        <taxon>Stylonychinae</taxon>
        <taxon>Stylonychia</taxon>
    </lineage>
</organism>
<dbReference type="EMBL" id="CCKQ01018290">
    <property type="protein sequence ID" value="CDW90243.1"/>
    <property type="molecule type" value="Genomic_DNA"/>
</dbReference>
<accession>A0A078B9K1</accession>
<feature type="compositionally biased region" description="Polar residues" evidence="2">
    <location>
        <begin position="40"/>
        <end position="50"/>
    </location>
</feature>
<evidence type="ECO:0000256" key="1">
    <source>
        <dbReference type="SAM" id="Coils"/>
    </source>
</evidence>
<feature type="region of interest" description="Disordered" evidence="2">
    <location>
        <begin position="279"/>
        <end position="308"/>
    </location>
</feature>
<evidence type="ECO:0000313" key="3">
    <source>
        <dbReference type="EMBL" id="CDW90243.1"/>
    </source>
</evidence>
<feature type="region of interest" description="Disordered" evidence="2">
    <location>
        <begin position="40"/>
        <end position="62"/>
    </location>
</feature>
<evidence type="ECO:0000256" key="2">
    <source>
        <dbReference type="SAM" id="MobiDB-lite"/>
    </source>
</evidence>
<feature type="coiled-coil region" evidence="1">
    <location>
        <begin position="547"/>
        <end position="574"/>
    </location>
</feature>
<gene>
    <name evidence="3" type="primary">Contig16539.g17609</name>
    <name evidence="3" type="ORF">STYLEM_19384</name>
</gene>
<keyword evidence="4" id="KW-1185">Reference proteome</keyword>